<evidence type="ECO:0000313" key="2">
    <source>
        <dbReference type="EMBL" id="QIA08573.1"/>
    </source>
</evidence>
<feature type="chain" id="PRO_5025580654" description="MORN repeat variant" evidence="1">
    <location>
        <begin position="24"/>
        <end position="243"/>
    </location>
</feature>
<proteinExistence type="predicted"/>
<dbReference type="AlphaFoldDB" id="A0A6C0RGC4"/>
<evidence type="ECO:0008006" key="4">
    <source>
        <dbReference type="Google" id="ProtNLM"/>
    </source>
</evidence>
<dbReference type="Proteomes" id="UP000474630">
    <property type="component" value="Chromosome"/>
</dbReference>
<dbReference type="Pfam" id="PF07661">
    <property type="entry name" value="MORN_2"/>
    <property type="match status" value="2"/>
</dbReference>
<protein>
    <recommendedName>
        <fullName evidence="4">MORN repeat variant</fullName>
    </recommendedName>
</protein>
<evidence type="ECO:0000256" key="1">
    <source>
        <dbReference type="SAM" id="SignalP"/>
    </source>
</evidence>
<dbReference type="Gene3D" id="3.90.930.1">
    <property type="match status" value="1"/>
</dbReference>
<reference evidence="2 3" key="1">
    <citation type="submission" date="2020-02" db="EMBL/GenBank/DDBJ databases">
        <title>Genome sequencing for Draconibacterium sp. strain M1.</title>
        <authorList>
            <person name="Park S.-J."/>
        </authorList>
    </citation>
    <scope>NUCLEOTIDE SEQUENCE [LARGE SCALE GENOMIC DNA]</scope>
    <source>
        <strain evidence="2 3">M1</strain>
    </source>
</reference>
<dbReference type="KEGG" id="drc:G0Q07_12985"/>
<dbReference type="EMBL" id="CP048409">
    <property type="protein sequence ID" value="QIA08573.1"/>
    <property type="molecule type" value="Genomic_DNA"/>
</dbReference>
<sequence>MKRMVYCLFVVLLFMAACNFKTSKNTANSEEEQDNGLEVRQQPFRNSDQVEYEISVVKGTTIKHGIQKRYYLHGSLYSAIPYIAGEKQGIAYTYYQAALGNEPQIWKEQPYENNELNGTCKRYHRDGALQAEYDYKNGLRAVGLKELTESGKDIEQPKLLLSKHRVPAGYLIQARLSDDYNNVDYFIGDLVEEKYLPKKMKTLQTRNEVGEIVVSQTSGTVTITAEYSTRYRNKGVVSKSINL</sequence>
<name>A0A6C0RGC4_9BACT</name>
<organism evidence="2 3">
    <name type="scientific">Draconibacterium halophilum</name>
    <dbReference type="NCBI Taxonomy" id="2706887"/>
    <lineage>
        <taxon>Bacteria</taxon>
        <taxon>Pseudomonadati</taxon>
        <taxon>Bacteroidota</taxon>
        <taxon>Bacteroidia</taxon>
        <taxon>Marinilabiliales</taxon>
        <taxon>Prolixibacteraceae</taxon>
        <taxon>Draconibacterium</taxon>
    </lineage>
</organism>
<dbReference type="SUPFAM" id="SSF82185">
    <property type="entry name" value="Histone H3 K4-specific methyltransferase SET7/9 N-terminal domain"/>
    <property type="match status" value="1"/>
</dbReference>
<evidence type="ECO:0000313" key="3">
    <source>
        <dbReference type="Proteomes" id="UP000474630"/>
    </source>
</evidence>
<dbReference type="PROSITE" id="PS51257">
    <property type="entry name" value="PROKAR_LIPOPROTEIN"/>
    <property type="match status" value="1"/>
</dbReference>
<accession>A0A6C0RGC4</accession>
<feature type="signal peptide" evidence="1">
    <location>
        <begin position="1"/>
        <end position="23"/>
    </location>
</feature>
<dbReference type="RefSeq" id="WP_163346611.1">
    <property type="nucleotide sequence ID" value="NZ_CP048409.1"/>
</dbReference>
<keyword evidence="1" id="KW-0732">Signal</keyword>
<keyword evidence="3" id="KW-1185">Reference proteome</keyword>
<dbReference type="InterPro" id="IPR011652">
    <property type="entry name" value="MORN_2"/>
</dbReference>
<gene>
    <name evidence="2" type="ORF">G0Q07_12985</name>
</gene>